<organism evidence="3 4">
    <name type="scientific">Ceutorhynchus assimilis</name>
    <name type="common">cabbage seed weevil</name>
    <dbReference type="NCBI Taxonomy" id="467358"/>
    <lineage>
        <taxon>Eukaryota</taxon>
        <taxon>Metazoa</taxon>
        <taxon>Ecdysozoa</taxon>
        <taxon>Arthropoda</taxon>
        <taxon>Hexapoda</taxon>
        <taxon>Insecta</taxon>
        <taxon>Pterygota</taxon>
        <taxon>Neoptera</taxon>
        <taxon>Endopterygota</taxon>
        <taxon>Coleoptera</taxon>
        <taxon>Polyphaga</taxon>
        <taxon>Cucujiformia</taxon>
        <taxon>Curculionidae</taxon>
        <taxon>Ceutorhynchinae</taxon>
        <taxon>Ceutorhynchus</taxon>
    </lineage>
</organism>
<gene>
    <name evidence="3" type="ORF">CEUTPL_LOCUS5015</name>
</gene>
<sequence length="112" mass="12899">MQSLYIFILVLVAFQVCYGRVVDDAPEINRRIHGSYGAFRDFTDEDCDRPYQNKWMRCSGGETNAFIYHWNNKLKGCERAIYKGCGATRNNFLTEAACNNQAKPICTKQKKT</sequence>
<dbReference type="Proteomes" id="UP001152799">
    <property type="component" value="Chromosome 2"/>
</dbReference>
<dbReference type="EMBL" id="OU892278">
    <property type="protein sequence ID" value="CAG9764375.1"/>
    <property type="molecule type" value="Genomic_DNA"/>
</dbReference>
<reference evidence="3" key="1">
    <citation type="submission" date="2022-01" db="EMBL/GenBank/DDBJ databases">
        <authorList>
            <person name="King R."/>
        </authorList>
    </citation>
    <scope>NUCLEOTIDE SEQUENCE</scope>
</reference>
<feature type="signal peptide" evidence="1">
    <location>
        <begin position="1"/>
        <end position="19"/>
    </location>
</feature>
<accession>A0A9N9MHI2</accession>
<dbReference type="InterPro" id="IPR036880">
    <property type="entry name" value="Kunitz_BPTI_sf"/>
</dbReference>
<dbReference type="AlphaFoldDB" id="A0A9N9MHI2"/>
<keyword evidence="4" id="KW-1185">Reference proteome</keyword>
<evidence type="ECO:0000259" key="2">
    <source>
        <dbReference type="PROSITE" id="PS50279"/>
    </source>
</evidence>
<dbReference type="SMART" id="SM00131">
    <property type="entry name" value="KU"/>
    <property type="match status" value="1"/>
</dbReference>
<dbReference type="PROSITE" id="PS50279">
    <property type="entry name" value="BPTI_KUNITZ_2"/>
    <property type="match status" value="1"/>
</dbReference>
<evidence type="ECO:0000313" key="3">
    <source>
        <dbReference type="EMBL" id="CAG9764375.1"/>
    </source>
</evidence>
<dbReference type="SUPFAM" id="SSF57362">
    <property type="entry name" value="BPTI-like"/>
    <property type="match status" value="1"/>
</dbReference>
<dbReference type="Pfam" id="PF00014">
    <property type="entry name" value="Kunitz_BPTI"/>
    <property type="match status" value="1"/>
</dbReference>
<proteinExistence type="predicted"/>
<dbReference type="CDD" id="cd00109">
    <property type="entry name" value="Kunitz-type"/>
    <property type="match status" value="1"/>
</dbReference>
<protein>
    <recommendedName>
        <fullName evidence="2">BPTI/Kunitz inhibitor domain-containing protein</fullName>
    </recommendedName>
</protein>
<keyword evidence="1" id="KW-0732">Signal</keyword>
<dbReference type="InterPro" id="IPR002223">
    <property type="entry name" value="Kunitz_BPTI"/>
</dbReference>
<dbReference type="GO" id="GO:0004867">
    <property type="term" value="F:serine-type endopeptidase inhibitor activity"/>
    <property type="evidence" value="ECO:0007669"/>
    <property type="project" value="InterPro"/>
</dbReference>
<name>A0A9N9MHI2_9CUCU</name>
<dbReference type="Gene3D" id="4.10.410.10">
    <property type="entry name" value="Pancreatic trypsin inhibitor Kunitz domain"/>
    <property type="match status" value="1"/>
</dbReference>
<feature type="domain" description="BPTI/Kunitz inhibitor" evidence="2">
    <location>
        <begin position="47"/>
        <end position="102"/>
    </location>
</feature>
<evidence type="ECO:0000256" key="1">
    <source>
        <dbReference type="SAM" id="SignalP"/>
    </source>
</evidence>
<feature type="chain" id="PRO_5040320857" description="BPTI/Kunitz inhibitor domain-containing protein" evidence="1">
    <location>
        <begin position="20"/>
        <end position="112"/>
    </location>
</feature>
<dbReference type="OrthoDB" id="6775666at2759"/>
<evidence type="ECO:0000313" key="4">
    <source>
        <dbReference type="Proteomes" id="UP001152799"/>
    </source>
</evidence>